<proteinExistence type="inferred from homology"/>
<dbReference type="GO" id="GO:0005254">
    <property type="term" value="F:chloride channel activity"/>
    <property type="evidence" value="ECO:0007669"/>
    <property type="project" value="UniProtKB-KW"/>
</dbReference>
<evidence type="ECO:0000256" key="2">
    <source>
        <dbReference type="ARBA" id="ARBA00022475"/>
    </source>
</evidence>
<dbReference type="RefSeq" id="XP_023169420.1">
    <property type="nucleotide sequence ID" value="XM_023313652.2"/>
</dbReference>
<dbReference type="GO" id="GO:0045211">
    <property type="term" value="C:postsynaptic membrane"/>
    <property type="evidence" value="ECO:0007669"/>
    <property type="project" value="UniProtKB-SubCell"/>
</dbReference>
<gene>
    <name evidence="22" type="primary">LOC111598413</name>
</gene>
<evidence type="ECO:0000256" key="10">
    <source>
        <dbReference type="ARBA" id="ARBA00023170"/>
    </source>
</evidence>
<dbReference type="InterPro" id="IPR036734">
    <property type="entry name" value="Neur_chan_lig-bd_sf"/>
</dbReference>
<dbReference type="Gene3D" id="1.20.58.390">
    <property type="entry name" value="Neurotransmitter-gated ion-channel transmembrane domain"/>
    <property type="match status" value="1"/>
</dbReference>
<evidence type="ECO:0000256" key="18">
    <source>
        <dbReference type="RuleBase" id="RU000687"/>
    </source>
</evidence>
<evidence type="ECO:0000256" key="12">
    <source>
        <dbReference type="ARBA" id="ARBA00023180"/>
    </source>
</evidence>
<feature type="transmembrane region" description="Helical" evidence="18">
    <location>
        <begin position="568"/>
        <end position="588"/>
    </location>
</feature>
<dbReference type="PROSITE" id="PS00236">
    <property type="entry name" value="NEUROTR_ION_CHANNEL"/>
    <property type="match status" value="1"/>
</dbReference>
<dbReference type="GO" id="GO:0005230">
    <property type="term" value="F:extracellular ligand-gated monoatomic ion channel activity"/>
    <property type="evidence" value="ECO:0007669"/>
    <property type="project" value="InterPro"/>
</dbReference>
<feature type="transmembrane region" description="Helical" evidence="18">
    <location>
        <begin position="345"/>
        <end position="362"/>
    </location>
</feature>
<dbReference type="InterPro" id="IPR038050">
    <property type="entry name" value="Neuro_actylchol_rec"/>
</dbReference>
<feature type="signal peptide" evidence="18">
    <location>
        <begin position="1"/>
        <end position="22"/>
    </location>
</feature>
<keyword evidence="15" id="KW-1071">Ligand-gated ion channel</keyword>
<keyword evidence="6" id="KW-0770">Synapse</keyword>
<dbReference type="FunFam" id="1.20.58.390:FF:000065">
    <property type="entry name" value="GABA-gated ion channel"/>
    <property type="match status" value="1"/>
</dbReference>
<dbReference type="SUPFAM" id="SSF90112">
    <property type="entry name" value="Neurotransmitter-gated ion-channel transmembrane pore"/>
    <property type="match status" value="1"/>
</dbReference>
<evidence type="ECO:0000256" key="14">
    <source>
        <dbReference type="ARBA" id="ARBA00023257"/>
    </source>
</evidence>
<feature type="chain" id="PRO_5027154922" evidence="18">
    <location>
        <begin position="23"/>
        <end position="599"/>
    </location>
</feature>
<comment type="subcellular location">
    <subcellularLocation>
        <location evidence="17">Postsynaptic cell membrane</location>
        <topology evidence="17">Multi-pass membrane protein</topology>
    </subcellularLocation>
</comment>
<feature type="transmembrane region" description="Helical" evidence="18">
    <location>
        <begin position="314"/>
        <end position="336"/>
    </location>
</feature>
<evidence type="ECO:0000259" key="19">
    <source>
        <dbReference type="Pfam" id="PF02931"/>
    </source>
</evidence>
<keyword evidence="4 18" id="KW-0732">Signal</keyword>
<dbReference type="InterPro" id="IPR006029">
    <property type="entry name" value="Neurotrans-gated_channel_TM"/>
</dbReference>
<keyword evidence="10" id="KW-0675">Receptor</keyword>
<dbReference type="KEGG" id="dhe:111598413"/>
<name>A0A6J1LZ46_DROHY</name>
<dbReference type="SUPFAM" id="SSF63712">
    <property type="entry name" value="Nicotinic receptor ligand binding domain-like"/>
    <property type="match status" value="1"/>
</dbReference>
<dbReference type="InterPro" id="IPR018000">
    <property type="entry name" value="Neurotransmitter_ion_chnl_CS"/>
</dbReference>
<dbReference type="Proteomes" id="UP000504633">
    <property type="component" value="Unplaced"/>
</dbReference>
<keyword evidence="3 18" id="KW-0812">Transmembrane</keyword>
<dbReference type="InterPro" id="IPR001390">
    <property type="entry name" value="GABAAa_rcpt"/>
</dbReference>
<dbReference type="OMA" id="QRNTGYF"/>
<feature type="transmembrane region" description="Helical" evidence="18">
    <location>
        <begin position="377"/>
        <end position="399"/>
    </location>
</feature>
<dbReference type="GO" id="GO:0099095">
    <property type="term" value="F:ligand-gated monoatomic anion channel activity"/>
    <property type="evidence" value="ECO:0007669"/>
    <property type="project" value="UniProtKB-ARBA"/>
</dbReference>
<evidence type="ECO:0000256" key="5">
    <source>
        <dbReference type="ARBA" id="ARBA00022989"/>
    </source>
</evidence>
<evidence type="ECO:0000256" key="13">
    <source>
        <dbReference type="ARBA" id="ARBA00023214"/>
    </source>
</evidence>
<evidence type="ECO:0000256" key="3">
    <source>
        <dbReference type="ARBA" id="ARBA00022692"/>
    </source>
</evidence>
<dbReference type="CDD" id="cd19007">
    <property type="entry name" value="LGIC_ECD_GABAR_GRD-like"/>
    <property type="match status" value="1"/>
</dbReference>
<keyword evidence="21" id="KW-1185">Reference proteome</keyword>
<dbReference type="PRINTS" id="PR00252">
    <property type="entry name" value="NRIONCHANNEL"/>
</dbReference>
<keyword evidence="8 18" id="KW-0472">Membrane</keyword>
<accession>A0A6J1LZ46</accession>
<evidence type="ECO:0000259" key="20">
    <source>
        <dbReference type="Pfam" id="PF02932"/>
    </source>
</evidence>
<comment type="similarity">
    <text evidence="18">Belongs to the ligand-gated ion channel (TC 1.A.9) family.</text>
</comment>
<reference evidence="22" key="1">
    <citation type="submission" date="2025-08" db="UniProtKB">
        <authorList>
            <consortium name="RefSeq"/>
        </authorList>
    </citation>
    <scope>IDENTIFICATION</scope>
    <source>
        <strain evidence="22">15085-1641.00</strain>
        <tissue evidence="22">Whole body</tissue>
    </source>
</reference>
<evidence type="ECO:0000256" key="8">
    <source>
        <dbReference type="ARBA" id="ARBA00023136"/>
    </source>
</evidence>
<dbReference type="OrthoDB" id="203862at2759"/>
<evidence type="ECO:0000256" key="9">
    <source>
        <dbReference type="ARBA" id="ARBA00023157"/>
    </source>
</evidence>
<evidence type="ECO:0000313" key="21">
    <source>
        <dbReference type="Proteomes" id="UP000504633"/>
    </source>
</evidence>
<dbReference type="FunFam" id="2.70.170.10:FF:000003">
    <property type="entry name" value="Putative gamma-aminobutyric acid receptor subunit gamma-2"/>
    <property type="match status" value="1"/>
</dbReference>
<dbReference type="Pfam" id="PF02932">
    <property type="entry name" value="Neur_chan_memb"/>
    <property type="match status" value="1"/>
</dbReference>
<keyword evidence="11" id="KW-0869">Chloride channel</keyword>
<evidence type="ECO:0000256" key="4">
    <source>
        <dbReference type="ARBA" id="ARBA00022729"/>
    </source>
</evidence>
<dbReference type="GeneID" id="111598413"/>
<keyword evidence="5 18" id="KW-1133">Transmembrane helix</keyword>
<organism evidence="21 22">
    <name type="scientific">Drosophila hydei</name>
    <name type="common">Fruit fly</name>
    <dbReference type="NCBI Taxonomy" id="7224"/>
    <lineage>
        <taxon>Eukaryota</taxon>
        <taxon>Metazoa</taxon>
        <taxon>Ecdysozoa</taxon>
        <taxon>Arthropoda</taxon>
        <taxon>Hexapoda</taxon>
        <taxon>Insecta</taxon>
        <taxon>Pterygota</taxon>
        <taxon>Neoptera</taxon>
        <taxon>Endopterygota</taxon>
        <taxon>Diptera</taxon>
        <taxon>Brachycera</taxon>
        <taxon>Muscomorpha</taxon>
        <taxon>Ephydroidea</taxon>
        <taxon>Drosophilidae</taxon>
        <taxon>Drosophila</taxon>
    </lineage>
</organism>
<dbReference type="GO" id="GO:0034707">
    <property type="term" value="C:chloride channel complex"/>
    <property type="evidence" value="ECO:0007669"/>
    <property type="project" value="UniProtKB-KW"/>
</dbReference>
<dbReference type="GO" id="GO:0004890">
    <property type="term" value="F:GABA-A receptor activity"/>
    <property type="evidence" value="ECO:0007669"/>
    <property type="project" value="InterPro"/>
</dbReference>
<dbReference type="InterPro" id="IPR036719">
    <property type="entry name" value="Neuro-gated_channel_TM_sf"/>
</dbReference>
<evidence type="ECO:0000256" key="7">
    <source>
        <dbReference type="ARBA" id="ARBA00023065"/>
    </source>
</evidence>
<dbReference type="InterPro" id="IPR006202">
    <property type="entry name" value="Neur_chan_lig-bd"/>
</dbReference>
<evidence type="ECO:0000256" key="11">
    <source>
        <dbReference type="ARBA" id="ARBA00023173"/>
    </source>
</evidence>
<keyword evidence="1 18" id="KW-0813">Transport</keyword>
<dbReference type="Pfam" id="PF02931">
    <property type="entry name" value="Neur_chan_LBD"/>
    <property type="match status" value="1"/>
</dbReference>
<keyword evidence="2" id="KW-1003">Cell membrane</keyword>
<protein>
    <submittedName>
        <fullName evidence="22">Gamma-aminobutyric acid receptor alpha-like</fullName>
    </submittedName>
</protein>
<evidence type="ECO:0000256" key="16">
    <source>
        <dbReference type="ARBA" id="ARBA00023303"/>
    </source>
</evidence>
<sequence>MIMLRILASFLIYLSLLERHGGDSITTVEQVGPLSVRAQPSKMPLITSEFKASRIYESFRALSTVQGKSRLSRRYVNDTSAYGAGGPLRKARPRTASADMLSRNISSILENLLKRYEQSQLPTHGQGLPTVVRTNILIRSMGPVSELDMDYSMDCYFRQYWRDKRLSFQGPIKSLSLSIKMLDKIWRPDTYFYNGKHSHIHTITVPNKLLRLDQDGGILYSMRLTIKATCPMELKNFPMDRQSCPLIIGSYGYTNQQLVYEWQNHDDAVSFVPGMTLNQFDLISMMHRNFTSTRREGDFSVLHVAFNLKRHTGYFLIQVYVPCILIVVLSWVSFWIHREATSDRVGLCVTAVLTLSTISLDSRTDLPKVKYATALDWFLLMSFLYCIATLLEFAGVHYFTKLGSGEIPRLDDEWEDIGALGYATGEIADAAEASDDSEPANSDSDVFVFADHDALHCELPLPAELNGGAAGGGYPKRNTFSCPIYNNQQQEPAHIFPRLSSHASTMERTTQTEPPAVSRMRQMWLCLKGDDKFRRQRERDAAAEKSEQGRQGAGYVNSISLIDRVARVAFPMTFALFNLLYWLAYGMYKKEFSWSMIKA</sequence>
<evidence type="ECO:0000313" key="22">
    <source>
        <dbReference type="RefSeq" id="XP_023169420.1"/>
    </source>
</evidence>
<keyword evidence="7 18" id="KW-0406">Ion transport</keyword>
<keyword evidence="16 18" id="KW-0407">Ion channel</keyword>
<dbReference type="InterPro" id="IPR006201">
    <property type="entry name" value="Neur_channel"/>
</dbReference>
<dbReference type="CDD" id="cd19049">
    <property type="entry name" value="LGIC_TM_anion"/>
    <property type="match status" value="1"/>
</dbReference>
<evidence type="ECO:0000256" key="15">
    <source>
        <dbReference type="ARBA" id="ARBA00023286"/>
    </source>
</evidence>
<keyword evidence="9" id="KW-1015">Disulfide bond</keyword>
<dbReference type="PRINTS" id="PR01079">
    <property type="entry name" value="GABAARALPHA"/>
</dbReference>
<feature type="domain" description="Neurotransmitter-gated ion-channel transmembrane" evidence="20">
    <location>
        <begin position="319"/>
        <end position="582"/>
    </location>
</feature>
<evidence type="ECO:0000256" key="1">
    <source>
        <dbReference type="ARBA" id="ARBA00022448"/>
    </source>
</evidence>
<dbReference type="Gene3D" id="2.70.170.10">
    <property type="entry name" value="Neurotransmitter-gated ion-channel ligand-binding domain"/>
    <property type="match status" value="1"/>
</dbReference>
<feature type="domain" description="Neurotransmitter-gated ion-channel ligand-binding" evidence="19">
    <location>
        <begin position="107"/>
        <end position="311"/>
    </location>
</feature>
<keyword evidence="14" id="KW-0628">Postsynaptic cell membrane</keyword>
<dbReference type="AlphaFoldDB" id="A0A6J1LZ46"/>
<keyword evidence="13" id="KW-0868">Chloride</keyword>
<keyword evidence="12" id="KW-0325">Glycoprotein</keyword>
<dbReference type="InterPro" id="IPR006028">
    <property type="entry name" value="GABAA/Glycine_rcpt"/>
</dbReference>
<evidence type="ECO:0000256" key="6">
    <source>
        <dbReference type="ARBA" id="ARBA00023018"/>
    </source>
</evidence>
<dbReference type="PANTHER" id="PTHR18945">
    <property type="entry name" value="NEUROTRANSMITTER GATED ION CHANNEL"/>
    <property type="match status" value="1"/>
</dbReference>
<evidence type="ECO:0000256" key="17">
    <source>
        <dbReference type="ARBA" id="ARBA00034104"/>
    </source>
</evidence>
<dbReference type="NCBIfam" id="TIGR00860">
    <property type="entry name" value="LIC"/>
    <property type="match status" value="1"/>
</dbReference>
<dbReference type="PRINTS" id="PR00253">
    <property type="entry name" value="GABAARECEPTR"/>
</dbReference>